<reference evidence="2" key="1">
    <citation type="submission" date="2022-09" db="EMBL/GenBank/DDBJ databases">
        <title>Actin cytoskeleton and complex cell architecture in an #Asgard archaeon.</title>
        <authorList>
            <person name="Ponce Toledo R.I."/>
            <person name="Schleper C."/>
            <person name="Rodrigues Oliveira T."/>
            <person name="Wollweber F."/>
            <person name="Xu J."/>
            <person name="Rittmann S."/>
            <person name="Klingl A."/>
            <person name="Pilhofer M."/>
        </authorList>
    </citation>
    <scope>NUCLEOTIDE SEQUENCE</scope>
    <source>
        <strain evidence="2">B-35</strain>
    </source>
</reference>
<evidence type="ECO:0000256" key="1">
    <source>
        <dbReference type="SAM" id="Phobius"/>
    </source>
</evidence>
<dbReference type="PANTHER" id="PTHR37467:SF1">
    <property type="entry name" value="EXPORTED CALCIUM-BINDING GLYCOPROTEIN"/>
    <property type="match status" value="1"/>
</dbReference>
<protein>
    <recommendedName>
        <fullName evidence="4">EF-hand domain-containing protein</fullName>
    </recommendedName>
</protein>
<evidence type="ECO:0008006" key="4">
    <source>
        <dbReference type="Google" id="ProtNLM"/>
    </source>
</evidence>
<evidence type="ECO:0000313" key="3">
    <source>
        <dbReference type="Proteomes" id="UP001208689"/>
    </source>
</evidence>
<gene>
    <name evidence="2" type="ORF">NEF87_004913</name>
</gene>
<dbReference type="InterPro" id="IPR018247">
    <property type="entry name" value="EF_Hand_1_Ca_BS"/>
</dbReference>
<keyword evidence="1" id="KW-0472">Membrane</keyword>
<dbReference type="Gene3D" id="4.10.1080.10">
    <property type="entry name" value="TSP type-3 repeat"/>
    <property type="match status" value="1"/>
</dbReference>
<dbReference type="InterPro" id="IPR028974">
    <property type="entry name" value="TSP_type-3_rpt"/>
</dbReference>
<keyword evidence="1" id="KW-0812">Transmembrane</keyword>
<dbReference type="EMBL" id="CP104013">
    <property type="protein sequence ID" value="UYP48628.1"/>
    <property type="molecule type" value="Genomic_DNA"/>
</dbReference>
<sequence>MLPLLEKFSFKSFLLCCLMLILINPYESFLTTKDSLDTTSEQLRSINPIVSNPYPPSSAALPIYFDPSLFGEIDVHMKGPTIMRVTESFLYIAAEYYILVYDIEDLHNPKKLGFYALTPQDIIIDFVVGEDYLYAVSSSNKFSIFGEKSGTNTYPIKEFFLESSPRSMVLTEDFVYVNMPFYGIAKYNQYDGLGIFQWGMYPLTHCDVFAITDELLFTIQNSHDLGVTNMSAPNDQNLMVNSSFPWEITSLTVAMDRLLIGTNYQIREYSLLPEEFLQNRATLDNIPQNGIVVTEKYILGVSTDYQLFGYYYRNSYWNKLYFQAFEHLQISAVAASNNLACVYDWEKGIFLIDLGKDTDADKLTNLQETQSFGTNPLDPDSEADGLTDHEECILYFTDPWNNDTDDDTLSDSDEVKQYHSNPLLKDSDSDHINDPVEILIIGSNPNLKDSDGDALSDDLEYYTLHTNVTDPDSDEDQMWDGWEIQYNYNPLDSSDAELDDDNDNLSTVMEFFAGTHPLLNDSDGDKLSDGEEILRYLTNPCLFDSDADDLSDWDEIKIYQTNPCKLDTDGDKLSDYFEIYTSKSSPLQMDTDHDKLSDYDELYTHGTSLTSNDTDQDGLLDFDEIYIYYSDPTLIDSDGDGLNDSEEVQLGTSLQNPDSDGDGWRDSRDRFPLDWTRPWIPFIGALIGLGILCGVGVMIVRKRQLAQIQRKEDLQIRDAQKQAEMMKELKLQNQHAFEEDHYRSPLAEIFVSASNHPSSELGDRLLKLKTQVRTDFAANLITDVGFEQIIAEISKIDHLLGLWLCKEMNLIPQKDTPPLEIEPYFLEMSPVVQEIQAQFKTFDQLSKSQRLHILLTGSVRKIQYNLKKIRQSAKQFSPEEIARCLSLNKKQIRRFLQI</sequence>
<dbReference type="PROSITE" id="PS00018">
    <property type="entry name" value="EF_HAND_1"/>
    <property type="match status" value="1"/>
</dbReference>
<keyword evidence="1" id="KW-1133">Transmembrane helix</keyword>
<organism evidence="2 3">
    <name type="scientific">Candidatus Lokiarchaeum ossiferum</name>
    <dbReference type="NCBI Taxonomy" id="2951803"/>
    <lineage>
        <taxon>Archaea</taxon>
        <taxon>Promethearchaeati</taxon>
        <taxon>Promethearchaeota</taxon>
        <taxon>Promethearchaeia</taxon>
        <taxon>Promethearchaeales</taxon>
        <taxon>Promethearchaeaceae</taxon>
        <taxon>Candidatus Lokiarchaeum</taxon>
    </lineage>
</organism>
<dbReference type="Proteomes" id="UP001208689">
    <property type="component" value="Chromosome"/>
</dbReference>
<dbReference type="PANTHER" id="PTHR37467">
    <property type="entry name" value="EXPORTED CALCIUM-BINDING GLYCOPROTEIN-RELATED"/>
    <property type="match status" value="1"/>
</dbReference>
<evidence type="ECO:0000313" key="2">
    <source>
        <dbReference type="EMBL" id="UYP48628.1"/>
    </source>
</evidence>
<accession>A0ABY6HYL5</accession>
<feature type="transmembrane region" description="Helical" evidence="1">
    <location>
        <begin position="679"/>
        <end position="700"/>
    </location>
</feature>
<keyword evidence="3" id="KW-1185">Reference proteome</keyword>
<proteinExistence type="predicted"/>
<dbReference type="InterPro" id="IPR053180">
    <property type="entry name" value="Ca-binding_acidic-repeat"/>
</dbReference>
<name>A0ABY6HYL5_9ARCH</name>